<comment type="caution">
    <text evidence="2">The sequence shown here is derived from an EMBL/GenBank/DDBJ whole genome shotgun (WGS) entry which is preliminary data.</text>
</comment>
<keyword evidence="3" id="KW-1185">Reference proteome</keyword>
<accession>A0AAV4XU63</accession>
<organism evidence="2 3">
    <name type="scientific">Caerostris extrusa</name>
    <name type="common">Bark spider</name>
    <name type="synonym">Caerostris bankana</name>
    <dbReference type="NCBI Taxonomy" id="172846"/>
    <lineage>
        <taxon>Eukaryota</taxon>
        <taxon>Metazoa</taxon>
        <taxon>Ecdysozoa</taxon>
        <taxon>Arthropoda</taxon>
        <taxon>Chelicerata</taxon>
        <taxon>Arachnida</taxon>
        <taxon>Araneae</taxon>
        <taxon>Araneomorphae</taxon>
        <taxon>Entelegynae</taxon>
        <taxon>Araneoidea</taxon>
        <taxon>Araneidae</taxon>
        <taxon>Caerostris</taxon>
    </lineage>
</organism>
<name>A0AAV4XU63_CAEEX</name>
<dbReference type="AlphaFoldDB" id="A0AAV4XU63"/>
<feature type="region of interest" description="Disordered" evidence="1">
    <location>
        <begin position="36"/>
        <end position="60"/>
    </location>
</feature>
<proteinExistence type="predicted"/>
<dbReference type="Proteomes" id="UP001054945">
    <property type="component" value="Unassembled WGS sequence"/>
</dbReference>
<gene>
    <name evidence="2" type="ORF">CEXT_277011</name>
</gene>
<protein>
    <submittedName>
        <fullName evidence="2">Uncharacterized protein</fullName>
    </submittedName>
</protein>
<reference evidence="2 3" key="1">
    <citation type="submission" date="2021-06" db="EMBL/GenBank/DDBJ databases">
        <title>Caerostris extrusa draft genome.</title>
        <authorList>
            <person name="Kono N."/>
            <person name="Arakawa K."/>
        </authorList>
    </citation>
    <scope>NUCLEOTIDE SEQUENCE [LARGE SCALE GENOMIC DNA]</scope>
</reference>
<evidence type="ECO:0000313" key="3">
    <source>
        <dbReference type="Proteomes" id="UP001054945"/>
    </source>
</evidence>
<evidence type="ECO:0000313" key="2">
    <source>
        <dbReference type="EMBL" id="GIY98143.1"/>
    </source>
</evidence>
<sequence length="97" mass="10898">MYPQPSTSCEKHHRLITESITVFTFSWDWELEPARNSLEQPAQQTKAEDNEEISYGDKSLPQLSRAAAEISISPCAPPNCKCSFDGTQNDNPEPLDK</sequence>
<evidence type="ECO:0000256" key="1">
    <source>
        <dbReference type="SAM" id="MobiDB-lite"/>
    </source>
</evidence>
<dbReference type="EMBL" id="BPLR01000889">
    <property type="protein sequence ID" value="GIY98143.1"/>
    <property type="molecule type" value="Genomic_DNA"/>
</dbReference>